<dbReference type="InterPro" id="IPR015495">
    <property type="entry name" value="Myb_TF_plants"/>
</dbReference>
<protein>
    <submittedName>
        <fullName evidence="6">Uncharacterized protein</fullName>
    </submittedName>
</protein>
<keyword evidence="3" id="KW-0539">Nucleus</keyword>
<dbReference type="InterPro" id="IPR017930">
    <property type="entry name" value="Myb_dom"/>
</dbReference>
<accession>A0AA38GYP4</accession>
<proteinExistence type="predicted"/>
<comment type="caution">
    <text evidence="6">The sequence shown here is derived from an EMBL/GenBank/DDBJ whole genome shotgun (WGS) entry which is preliminary data.</text>
</comment>
<dbReference type="Gene3D" id="1.10.10.60">
    <property type="entry name" value="Homeodomain-like"/>
    <property type="match status" value="2"/>
</dbReference>
<evidence type="ECO:0000256" key="1">
    <source>
        <dbReference type="ARBA" id="ARBA00004123"/>
    </source>
</evidence>
<evidence type="ECO:0000259" key="4">
    <source>
        <dbReference type="PROSITE" id="PS50090"/>
    </source>
</evidence>
<dbReference type="CDD" id="cd00167">
    <property type="entry name" value="SANT"/>
    <property type="match status" value="2"/>
</dbReference>
<comment type="subcellular location">
    <subcellularLocation>
        <location evidence="1">Nucleus</location>
    </subcellularLocation>
</comment>
<feature type="domain" description="Myb-like" evidence="4">
    <location>
        <begin position="92"/>
        <end position="155"/>
    </location>
</feature>
<feature type="non-terminal residue" evidence="6">
    <location>
        <position position="1"/>
    </location>
</feature>
<feature type="domain" description="HTH myb-type" evidence="5">
    <location>
        <begin position="92"/>
        <end position="159"/>
    </location>
</feature>
<sequence length="237" mass="27407">MGRAPCCDKMGIKKGPWSGEEDRKLVAYIRKYGHGNWRALPMQAGQDSEPLTFLNSIYSNLFCLRCIIVLILWPGLMRCGKSCRLRWSNYLRPDLKRGNFTLQEEQTIVQLHQIVGNRRIFIENPLLSECRWAKIASFLPGRTDNDIKNVWNTRLKKCLNNVTTLPEKFEENFCDESNFVRAETDANSFLGQRNSEMEQQLFIRSAYCNSVKPSIPAEENIEVLGFNTVESDKKMRS</sequence>
<dbReference type="InterPro" id="IPR009057">
    <property type="entry name" value="Homeodomain-like_sf"/>
</dbReference>
<name>A0AA38GYP4_TAXCH</name>
<dbReference type="EMBL" id="JAHRHJ020000001">
    <property type="protein sequence ID" value="KAH9328845.1"/>
    <property type="molecule type" value="Genomic_DNA"/>
</dbReference>
<evidence type="ECO:0000313" key="7">
    <source>
        <dbReference type="Proteomes" id="UP000824469"/>
    </source>
</evidence>
<gene>
    <name evidence="6" type="ORF">KI387_000953</name>
</gene>
<dbReference type="Pfam" id="PF00249">
    <property type="entry name" value="Myb_DNA-binding"/>
    <property type="match status" value="2"/>
</dbReference>
<dbReference type="SUPFAM" id="SSF46689">
    <property type="entry name" value="Homeodomain-like"/>
    <property type="match status" value="2"/>
</dbReference>
<organism evidence="6 7">
    <name type="scientific">Taxus chinensis</name>
    <name type="common">Chinese yew</name>
    <name type="synonym">Taxus wallichiana var. chinensis</name>
    <dbReference type="NCBI Taxonomy" id="29808"/>
    <lineage>
        <taxon>Eukaryota</taxon>
        <taxon>Viridiplantae</taxon>
        <taxon>Streptophyta</taxon>
        <taxon>Embryophyta</taxon>
        <taxon>Tracheophyta</taxon>
        <taxon>Spermatophyta</taxon>
        <taxon>Pinopsida</taxon>
        <taxon>Pinidae</taxon>
        <taxon>Conifers II</taxon>
        <taxon>Cupressales</taxon>
        <taxon>Taxaceae</taxon>
        <taxon>Taxus</taxon>
    </lineage>
</organism>
<evidence type="ECO:0000256" key="3">
    <source>
        <dbReference type="ARBA" id="ARBA00023242"/>
    </source>
</evidence>
<keyword evidence="2" id="KW-0238">DNA-binding</keyword>
<dbReference type="PANTHER" id="PTHR10641:SF1387">
    <property type="entry name" value="OS08G0486300 PROTEIN"/>
    <property type="match status" value="1"/>
</dbReference>
<evidence type="ECO:0000259" key="5">
    <source>
        <dbReference type="PROSITE" id="PS51294"/>
    </source>
</evidence>
<evidence type="ECO:0000313" key="6">
    <source>
        <dbReference type="EMBL" id="KAH9328845.1"/>
    </source>
</evidence>
<feature type="domain" description="HTH myb-type" evidence="5">
    <location>
        <begin position="9"/>
        <end position="38"/>
    </location>
</feature>
<dbReference type="AlphaFoldDB" id="A0AA38GYP4"/>
<feature type="domain" description="Myb-like" evidence="4">
    <location>
        <begin position="9"/>
        <end position="91"/>
    </location>
</feature>
<dbReference type="InterPro" id="IPR001005">
    <property type="entry name" value="SANT/Myb"/>
</dbReference>
<dbReference type="SMART" id="SM00717">
    <property type="entry name" value="SANT"/>
    <property type="match status" value="2"/>
</dbReference>
<reference evidence="6 7" key="1">
    <citation type="journal article" date="2021" name="Nat. Plants">
        <title>The Taxus genome provides insights into paclitaxel biosynthesis.</title>
        <authorList>
            <person name="Xiong X."/>
            <person name="Gou J."/>
            <person name="Liao Q."/>
            <person name="Li Y."/>
            <person name="Zhou Q."/>
            <person name="Bi G."/>
            <person name="Li C."/>
            <person name="Du R."/>
            <person name="Wang X."/>
            <person name="Sun T."/>
            <person name="Guo L."/>
            <person name="Liang H."/>
            <person name="Lu P."/>
            <person name="Wu Y."/>
            <person name="Zhang Z."/>
            <person name="Ro D.K."/>
            <person name="Shang Y."/>
            <person name="Huang S."/>
            <person name="Yan J."/>
        </authorList>
    </citation>
    <scope>NUCLEOTIDE SEQUENCE [LARGE SCALE GENOMIC DNA]</scope>
    <source>
        <strain evidence="6">Ta-2019</strain>
    </source>
</reference>
<dbReference type="GO" id="GO:0005634">
    <property type="term" value="C:nucleus"/>
    <property type="evidence" value="ECO:0007669"/>
    <property type="project" value="UniProtKB-SubCell"/>
</dbReference>
<dbReference type="GO" id="GO:0003677">
    <property type="term" value="F:DNA binding"/>
    <property type="evidence" value="ECO:0007669"/>
    <property type="project" value="UniProtKB-KW"/>
</dbReference>
<dbReference type="PROSITE" id="PS51294">
    <property type="entry name" value="HTH_MYB"/>
    <property type="match status" value="2"/>
</dbReference>
<keyword evidence="7" id="KW-1185">Reference proteome</keyword>
<evidence type="ECO:0000256" key="2">
    <source>
        <dbReference type="ARBA" id="ARBA00023125"/>
    </source>
</evidence>
<dbReference type="PANTHER" id="PTHR10641">
    <property type="entry name" value="MYB FAMILY TRANSCRIPTION FACTOR"/>
    <property type="match status" value="1"/>
</dbReference>
<dbReference type="PROSITE" id="PS50090">
    <property type="entry name" value="MYB_LIKE"/>
    <property type="match status" value="2"/>
</dbReference>
<dbReference type="Proteomes" id="UP000824469">
    <property type="component" value="Unassembled WGS sequence"/>
</dbReference>